<dbReference type="PRINTS" id="PR00039">
    <property type="entry name" value="HTHLYSR"/>
</dbReference>
<dbReference type="Pfam" id="PF00126">
    <property type="entry name" value="HTH_1"/>
    <property type="match status" value="1"/>
</dbReference>
<feature type="domain" description="HTH lysR-type" evidence="5">
    <location>
        <begin position="1"/>
        <end position="58"/>
    </location>
</feature>
<dbReference type="InterPro" id="IPR036388">
    <property type="entry name" value="WH-like_DNA-bd_sf"/>
</dbReference>
<sequence>MELRQLEYFLAVAEEASFTKAAARVFVTQPCVSAQIRRLERELGQDLLDRSGRRVELTEVGAAVLPHVRAALSSMKEIRGAVDDVTGLVRGQVTVGSVASSLSRQLPRVVAGFSERYPSVEISLTEGSTEQLTEAVRSGRVDVAIVGVGSDPPAGLDVVMLTDEPLICAVGHEHPLAGAGTVPAEELEKHSLICLPEGSALRAAADAAWKAAGIAPRVAFEAGAPGVLVELAARGLGVAVLPEQYVRARPQALHPVEIAGPKLRAGLGLAQRAGSRLNPAAGAFHSHARALLG</sequence>
<keyword evidence="4" id="KW-0804">Transcription</keyword>
<reference evidence="6" key="1">
    <citation type="submission" date="2022-03" db="EMBL/GenBank/DDBJ databases">
        <authorList>
            <person name="Leyn A S."/>
        </authorList>
    </citation>
    <scope>NUCLEOTIDE SEQUENCE</scope>
    <source>
        <strain evidence="6">Streptomyces globisporus 4-3</strain>
    </source>
</reference>
<dbReference type="CDD" id="cd05466">
    <property type="entry name" value="PBP2_LTTR_substrate"/>
    <property type="match status" value="1"/>
</dbReference>
<dbReference type="Gene3D" id="3.40.190.290">
    <property type="match status" value="1"/>
</dbReference>
<name>A0ABM9GPJ5_STRGL</name>
<evidence type="ECO:0000313" key="7">
    <source>
        <dbReference type="Proteomes" id="UP001154015"/>
    </source>
</evidence>
<comment type="similarity">
    <text evidence="1">Belongs to the LysR transcriptional regulatory family.</text>
</comment>
<dbReference type="InterPro" id="IPR050950">
    <property type="entry name" value="HTH-type_LysR_regulators"/>
</dbReference>
<accession>A0ABM9GPJ5</accession>
<evidence type="ECO:0000256" key="1">
    <source>
        <dbReference type="ARBA" id="ARBA00009437"/>
    </source>
</evidence>
<dbReference type="SUPFAM" id="SSF46785">
    <property type="entry name" value="Winged helix' DNA-binding domain"/>
    <property type="match status" value="1"/>
</dbReference>
<dbReference type="InterPro" id="IPR000847">
    <property type="entry name" value="LysR_HTH_N"/>
</dbReference>
<dbReference type="Pfam" id="PF03466">
    <property type="entry name" value="LysR_substrate"/>
    <property type="match status" value="1"/>
</dbReference>
<evidence type="ECO:0000256" key="3">
    <source>
        <dbReference type="ARBA" id="ARBA00023125"/>
    </source>
</evidence>
<proteinExistence type="inferred from homology"/>
<dbReference type="InterPro" id="IPR005119">
    <property type="entry name" value="LysR_subst-bd"/>
</dbReference>
<dbReference type="PANTHER" id="PTHR30419">
    <property type="entry name" value="HTH-TYPE TRANSCRIPTIONAL REGULATOR YBHD"/>
    <property type="match status" value="1"/>
</dbReference>
<dbReference type="SUPFAM" id="SSF53850">
    <property type="entry name" value="Periplasmic binding protein-like II"/>
    <property type="match status" value="1"/>
</dbReference>
<dbReference type="Gene3D" id="1.10.10.10">
    <property type="entry name" value="Winged helix-like DNA-binding domain superfamily/Winged helix DNA-binding domain"/>
    <property type="match status" value="1"/>
</dbReference>
<keyword evidence="7" id="KW-1185">Reference proteome</keyword>
<evidence type="ECO:0000259" key="5">
    <source>
        <dbReference type="PROSITE" id="PS50931"/>
    </source>
</evidence>
<dbReference type="EMBL" id="CAKXYP010000001">
    <property type="protein sequence ID" value="CAH9413293.1"/>
    <property type="molecule type" value="Genomic_DNA"/>
</dbReference>
<gene>
    <name evidence="6" type="ORF">SGL43_00291</name>
</gene>
<evidence type="ECO:0000313" key="6">
    <source>
        <dbReference type="EMBL" id="CAH9413293.1"/>
    </source>
</evidence>
<dbReference type="Proteomes" id="UP001154015">
    <property type="component" value="Unassembled WGS sequence"/>
</dbReference>
<keyword evidence="2" id="KW-0805">Transcription regulation</keyword>
<protein>
    <submittedName>
        <fullName evidence="6">Transcriptional regulator, LysR family</fullName>
    </submittedName>
</protein>
<evidence type="ECO:0000256" key="2">
    <source>
        <dbReference type="ARBA" id="ARBA00023015"/>
    </source>
</evidence>
<organism evidence="6 7">
    <name type="scientific">Streptomyces globisporus</name>
    <dbReference type="NCBI Taxonomy" id="1908"/>
    <lineage>
        <taxon>Bacteria</taxon>
        <taxon>Bacillati</taxon>
        <taxon>Actinomycetota</taxon>
        <taxon>Actinomycetes</taxon>
        <taxon>Kitasatosporales</taxon>
        <taxon>Streptomycetaceae</taxon>
        <taxon>Streptomyces</taxon>
    </lineage>
</organism>
<keyword evidence="3" id="KW-0238">DNA-binding</keyword>
<evidence type="ECO:0000256" key="4">
    <source>
        <dbReference type="ARBA" id="ARBA00023163"/>
    </source>
</evidence>
<dbReference type="InterPro" id="IPR036390">
    <property type="entry name" value="WH_DNA-bd_sf"/>
</dbReference>
<dbReference type="PROSITE" id="PS50931">
    <property type="entry name" value="HTH_LYSR"/>
    <property type="match status" value="1"/>
</dbReference>
<dbReference type="RefSeq" id="WP_073774781.1">
    <property type="nucleotide sequence ID" value="NZ_CAKXYP010000001.1"/>
</dbReference>
<comment type="caution">
    <text evidence="6">The sequence shown here is derived from an EMBL/GenBank/DDBJ whole genome shotgun (WGS) entry which is preliminary data.</text>
</comment>